<dbReference type="STRING" id="555500.I215_05782"/>
<dbReference type="PANTHER" id="PTHR37302:SF3">
    <property type="entry name" value="DAMAGE-INDUCIBLE PROTEIN DINB"/>
    <property type="match status" value="1"/>
</dbReference>
<feature type="binding site" evidence="3">
    <location>
        <position position="150"/>
    </location>
    <ligand>
        <name>a divalent metal cation</name>
        <dbReference type="ChEBI" id="CHEBI:60240"/>
    </ligand>
</feature>
<dbReference type="Proteomes" id="UP000007364">
    <property type="component" value="Unassembled WGS sequence"/>
</dbReference>
<keyword evidence="2 3" id="KW-0479">Metal-binding</keyword>
<sequence length="183" mass="21653">MKTMPKVSLNQPSIENLIKSYSRYHYWANKILIDWIREESVCESQQLHSVSFSEVDLALRTVLHSQEFWLRIIKNEQCNRVDPPENSIIEAYDELPFYELMDGVVSISLQFSNYVSALNQNDLERKLHLKSPWFESFQRRFELILHVVNHAAFHRGQISSMGRSLGYNNVPMMDYNYFMLNVN</sequence>
<protein>
    <submittedName>
        <fullName evidence="4">DinB family protein</fullName>
    </submittedName>
</protein>
<dbReference type="GO" id="GO:0046872">
    <property type="term" value="F:metal ion binding"/>
    <property type="evidence" value="ECO:0007669"/>
    <property type="project" value="UniProtKB-KW"/>
</dbReference>
<reference evidence="4 5" key="1">
    <citation type="journal article" date="2012" name="J. Bacteriol.">
        <title>Genome Sequence of Galbibacter marinum Type Strain ck-I2-15.</title>
        <authorList>
            <person name="Lai Q."/>
            <person name="Li C."/>
            <person name="Shao Z."/>
        </authorList>
    </citation>
    <scope>NUCLEOTIDE SEQUENCE [LARGE SCALE GENOMIC DNA]</scope>
    <source>
        <strain evidence="5">ck-I2-15</strain>
    </source>
</reference>
<accession>K2PT17</accession>
<dbReference type="OrthoDB" id="9811413at2"/>
<organism evidence="4 5">
    <name type="scientific">Galbibacter marinus</name>
    <dbReference type="NCBI Taxonomy" id="555500"/>
    <lineage>
        <taxon>Bacteria</taxon>
        <taxon>Pseudomonadati</taxon>
        <taxon>Bacteroidota</taxon>
        <taxon>Flavobacteriia</taxon>
        <taxon>Flavobacteriales</taxon>
        <taxon>Flavobacteriaceae</taxon>
        <taxon>Galbibacter</taxon>
    </lineage>
</organism>
<evidence type="ECO:0000256" key="2">
    <source>
        <dbReference type="ARBA" id="ARBA00022723"/>
    </source>
</evidence>
<evidence type="ECO:0000313" key="4">
    <source>
        <dbReference type="EMBL" id="EKF55720.1"/>
    </source>
</evidence>
<keyword evidence="5" id="KW-1185">Reference proteome</keyword>
<dbReference type="SUPFAM" id="SSF109854">
    <property type="entry name" value="DinB/YfiT-like putative metalloenzymes"/>
    <property type="match status" value="1"/>
</dbReference>
<dbReference type="PANTHER" id="PTHR37302">
    <property type="entry name" value="SLR1116 PROTEIN"/>
    <property type="match status" value="1"/>
</dbReference>
<dbReference type="EMBL" id="AMSG01000005">
    <property type="protein sequence ID" value="EKF55720.1"/>
    <property type="molecule type" value="Genomic_DNA"/>
</dbReference>
<feature type="binding site" evidence="3">
    <location>
        <position position="154"/>
    </location>
    <ligand>
        <name>a divalent metal cation</name>
        <dbReference type="ChEBI" id="CHEBI:60240"/>
    </ligand>
</feature>
<gene>
    <name evidence="4" type="ORF">I215_05782</name>
</gene>
<dbReference type="Gene3D" id="1.20.120.450">
    <property type="entry name" value="dinb family like domain"/>
    <property type="match status" value="1"/>
</dbReference>
<comment type="similarity">
    <text evidence="1">Belongs to the DinB family.</text>
</comment>
<dbReference type="eggNOG" id="COG2318">
    <property type="taxonomic scope" value="Bacteria"/>
</dbReference>
<evidence type="ECO:0000313" key="5">
    <source>
        <dbReference type="Proteomes" id="UP000007364"/>
    </source>
</evidence>
<dbReference type="AlphaFoldDB" id="K2PT17"/>
<dbReference type="InterPro" id="IPR007837">
    <property type="entry name" value="DinB"/>
</dbReference>
<comment type="caution">
    <text evidence="4">The sequence shown here is derived from an EMBL/GenBank/DDBJ whole genome shotgun (WGS) entry which is preliminary data.</text>
</comment>
<evidence type="ECO:0000256" key="1">
    <source>
        <dbReference type="ARBA" id="ARBA00008635"/>
    </source>
</evidence>
<dbReference type="InterPro" id="IPR034660">
    <property type="entry name" value="DinB/YfiT-like"/>
</dbReference>
<dbReference type="RefSeq" id="WP_008991028.1">
    <property type="nucleotide sequence ID" value="NZ_AMSG01000005.1"/>
</dbReference>
<proteinExistence type="inferred from homology"/>
<dbReference type="Pfam" id="PF05163">
    <property type="entry name" value="DinB"/>
    <property type="match status" value="1"/>
</dbReference>
<evidence type="ECO:0000256" key="3">
    <source>
        <dbReference type="PIRSR" id="PIRSR607837-1"/>
    </source>
</evidence>
<name>K2PT17_9FLAO</name>